<dbReference type="EMBL" id="CP001802">
    <property type="protein sequence ID" value="ACY20373.1"/>
    <property type="molecule type" value="Genomic_DNA"/>
</dbReference>
<dbReference type="InterPro" id="IPR018357">
    <property type="entry name" value="Hexapep_transf_CS"/>
</dbReference>
<dbReference type="STRING" id="526226.Gbro_1064"/>
<sequence length="221" mass="23904">MNYGPPVWFSRLYSLPLLFVIRQAGIEDLVVREMSRWVECLADPALLEASDRDRFAIMVTRLKEFRSLIHYRLRHLSFFVRFPLRVIWPGEASLVFGCDDIGAGLFIQHGFSTGVDAVRIGTDCWINQQVTVGHMAKGKPTIGDRVTIGAGAVVLGPITIGDDAVIGANATVVTDVPAGAVFAGPRAKEIARRPPTATQSCDGPASVAEETFGEGGGEAHR</sequence>
<dbReference type="Proteomes" id="UP000001219">
    <property type="component" value="Chromosome"/>
</dbReference>
<dbReference type="OrthoDB" id="9801456at2"/>
<dbReference type="Gene3D" id="2.160.10.10">
    <property type="entry name" value="Hexapeptide repeat proteins"/>
    <property type="match status" value="1"/>
</dbReference>
<dbReference type="InterPro" id="IPR045304">
    <property type="entry name" value="LbH_SAT"/>
</dbReference>
<dbReference type="InterPro" id="IPR001451">
    <property type="entry name" value="Hexapep"/>
</dbReference>
<comment type="similarity">
    <text evidence="1">Belongs to the transferase hexapeptide repeat family.</text>
</comment>
<accession>D0L4E9</accession>
<proteinExistence type="inferred from homology"/>
<feature type="region of interest" description="Disordered" evidence="5">
    <location>
        <begin position="193"/>
        <end position="221"/>
    </location>
</feature>
<dbReference type="CDD" id="cd03354">
    <property type="entry name" value="LbH_SAT"/>
    <property type="match status" value="1"/>
</dbReference>
<dbReference type="PANTHER" id="PTHR42811">
    <property type="entry name" value="SERINE ACETYLTRANSFERASE"/>
    <property type="match status" value="1"/>
</dbReference>
<gene>
    <name evidence="6" type="ordered locus">Gbro_1064</name>
</gene>
<dbReference type="eggNOG" id="COG1045">
    <property type="taxonomic scope" value="Bacteria"/>
</dbReference>
<evidence type="ECO:0000256" key="4">
    <source>
        <dbReference type="ARBA" id="ARBA00023315"/>
    </source>
</evidence>
<dbReference type="PROSITE" id="PS00101">
    <property type="entry name" value="HEXAPEP_TRANSFERASES"/>
    <property type="match status" value="1"/>
</dbReference>
<evidence type="ECO:0000256" key="5">
    <source>
        <dbReference type="SAM" id="MobiDB-lite"/>
    </source>
</evidence>
<dbReference type="InterPro" id="IPR011004">
    <property type="entry name" value="Trimer_LpxA-like_sf"/>
</dbReference>
<dbReference type="AlphaFoldDB" id="D0L4E9"/>
<dbReference type="GO" id="GO:0016746">
    <property type="term" value="F:acyltransferase activity"/>
    <property type="evidence" value="ECO:0007669"/>
    <property type="project" value="UniProtKB-KW"/>
</dbReference>
<protein>
    <submittedName>
        <fullName evidence="6">Serine acetyltransferase-like protein</fullName>
    </submittedName>
</protein>
<dbReference type="KEGG" id="gbr:Gbro_1064"/>
<reference evidence="7" key="1">
    <citation type="submission" date="2009-10" db="EMBL/GenBank/DDBJ databases">
        <title>The complete chromosome of Gordonia bronchialis DSM 43247.</title>
        <authorList>
            <consortium name="US DOE Joint Genome Institute (JGI-PGF)"/>
            <person name="Lucas S."/>
            <person name="Copeland A."/>
            <person name="Lapidus A."/>
            <person name="Glavina del Rio T."/>
            <person name="Dalin E."/>
            <person name="Tice H."/>
            <person name="Bruce D."/>
            <person name="Goodwin L."/>
            <person name="Pitluck S."/>
            <person name="Kyrpides N."/>
            <person name="Mavromatis K."/>
            <person name="Ivanova N."/>
            <person name="Ovchinnikova G."/>
            <person name="Saunders E."/>
            <person name="Brettin T."/>
            <person name="Detter J.C."/>
            <person name="Han C."/>
            <person name="Larimer F."/>
            <person name="Land M."/>
            <person name="Hauser L."/>
            <person name="Markowitz V."/>
            <person name="Cheng J.-F."/>
            <person name="Hugenholtz P."/>
            <person name="Woyke T."/>
            <person name="Wu D."/>
            <person name="Jando M."/>
            <person name="Schneider S."/>
            <person name="Goeker M."/>
            <person name="Klenk H.-P."/>
            <person name="Eisen J.A."/>
        </authorList>
    </citation>
    <scope>NUCLEOTIDE SEQUENCE [LARGE SCALE GENOMIC DNA]</scope>
    <source>
        <strain evidence="7">ATCC 25592 / DSM 43247 / BCRC 13721 / JCM 3198 / KCTC 3076 / NBRC 16047 / NCTC 10667</strain>
    </source>
</reference>
<organism evidence="6 7">
    <name type="scientific">Gordonia bronchialis (strain ATCC 25592 / DSM 43247 / BCRC 13721 / JCM 3198 / KCTC 3076 / NBRC 16047 / NCTC 10667)</name>
    <name type="common">Rhodococcus bronchialis</name>
    <dbReference type="NCBI Taxonomy" id="526226"/>
    <lineage>
        <taxon>Bacteria</taxon>
        <taxon>Bacillati</taxon>
        <taxon>Actinomycetota</taxon>
        <taxon>Actinomycetes</taxon>
        <taxon>Mycobacteriales</taxon>
        <taxon>Gordoniaceae</taxon>
        <taxon>Gordonia</taxon>
    </lineage>
</organism>
<dbReference type="HOGENOM" id="CLU_051638_10_2_11"/>
<evidence type="ECO:0000256" key="1">
    <source>
        <dbReference type="ARBA" id="ARBA00007274"/>
    </source>
</evidence>
<keyword evidence="3" id="KW-0677">Repeat</keyword>
<keyword evidence="4" id="KW-0012">Acyltransferase</keyword>
<reference evidence="6 7" key="2">
    <citation type="journal article" date="2010" name="Stand. Genomic Sci.">
        <title>Complete genome sequence of Gordonia bronchialis type strain (3410).</title>
        <authorList>
            <person name="Ivanova N."/>
            <person name="Sikorski J."/>
            <person name="Jando M."/>
            <person name="Lapidus A."/>
            <person name="Nolan M."/>
            <person name="Lucas S."/>
            <person name="Del Rio T.G."/>
            <person name="Tice H."/>
            <person name="Copeland A."/>
            <person name="Cheng J.F."/>
            <person name="Chen F."/>
            <person name="Bruce D."/>
            <person name="Goodwin L."/>
            <person name="Pitluck S."/>
            <person name="Mavromatis K."/>
            <person name="Ovchinnikova G."/>
            <person name="Pati A."/>
            <person name="Chen A."/>
            <person name="Palaniappan K."/>
            <person name="Land M."/>
            <person name="Hauser L."/>
            <person name="Chang Y.J."/>
            <person name="Jeffries C.D."/>
            <person name="Chain P."/>
            <person name="Saunders E."/>
            <person name="Han C."/>
            <person name="Detter J.C."/>
            <person name="Brettin T."/>
            <person name="Rohde M."/>
            <person name="Goker M."/>
            <person name="Bristow J."/>
            <person name="Eisen J.A."/>
            <person name="Markowitz V."/>
            <person name="Hugenholtz P."/>
            <person name="Klenk H.P."/>
            <person name="Kyrpides N.C."/>
        </authorList>
    </citation>
    <scope>NUCLEOTIDE SEQUENCE [LARGE SCALE GENOMIC DNA]</scope>
    <source>
        <strain evidence="7">ATCC 25592 / DSM 43247 / BCRC 13721 / JCM 3198 / KCTC 3076 / NBRC 16047 / NCTC 10667</strain>
    </source>
</reference>
<dbReference type="SUPFAM" id="SSF51161">
    <property type="entry name" value="Trimeric LpxA-like enzymes"/>
    <property type="match status" value="1"/>
</dbReference>
<name>D0L4E9_GORB4</name>
<evidence type="ECO:0000313" key="6">
    <source>
        <dbReference type="EMBL" id="ACY20373.1"/>
    </source>
</evidence>
<evidence type="ECO:0000313" key="7">
    <source>
        <dbReference type="Proteomes" id="UP000001219"/>
    </source>
</evidence>
<keyword evidence="7" id="KW-1185">Reference proteome</keyword>
<keyword evidence="2" id="KW-0808">Transferase</keyword>
<dbReference type="Pfam" id="PF00132">
    <property type="entry name" value="Hexapep"/>
    <property type="match status" value="1"/>
</dbReference>
<evidence type="ECO:0000256" key="2">
    <source>
        <dbReference type="ARBA" id="ARBA00022679"/>
    </source>
</evidence>
<evidence type="ECO:0000256" key="3">
    <source>
        <dbReference type="ARBA" id="ARBA00022737"/>
    </source>
</evidence>